<evidence type="ECO:0000313" key="2">
    <source>
        <dbReference type="EMBL" id="WBW50180.1"/>
    </source>
</evidence>
<dbReference type="Pfam" id="PF09515">
    <property type="entry name" value="Thia_YuaJ"/>
    <property type="match status" value="1"/>
</dbReference>
<feature type="transmembrane region" description="Helical" evidence="1">
    <location>
        <begin position="103"/>
        <end position="125"/>
    </location>
</feature>
<sequence length="172" mass="18654">MKPRTLAYAGVAIALSQILSYIKFLEMPQGGSVTLGSMVPLTLFALMATPGEAFLAGGVYGILQLVLSGAPLYHPLSLLLDYILPFGSIAVVSCFTTSKSKAVMGLVIAFLLRYLSHFLSGWLLFGSYAPEGQAPWLYSAVYNASVLVEMLLTVVIVYIVYDRVVPRLRRNA</sequence>
<reference evidence="2 3" key="1">
    <citation type="submission" date="2023-01" db="EMBL/GenBank/DDBJ databases">
        <authorList>
            <person name="Lee S.H."/>
            <person name="Jung H.S."/>
            <person name="Yun J.U."/>
        </authorList>
    </citation>
    <scope>NUCLEOTIDE SEQUENCE [LARGE SCALE GENOMIC DNA]</scope>
    <source>
        <strain evidence="2 3">CBA3646</strain>
    </source>
</reference>
<dbReference type="RefSeq" id="WP_271191711.1">
    <property type="nucleotide sequence ID" value="NZ_CP115667.1"/>
</dbReference>
<evidence type="ECO:0000256" key="1">
    <source>
        <dbReference type="SAM" id="Phobius"/>
    </source>
</evidence>
<keyword evidence="1" id="KW-0472">Membrane</keyword>
<keyword evidence="1" id="KW-1133">Transmembrane helix</keyword>
<dbReference type="InterPro" id="IPR012651">
    <property type="entry name" value="Thia_Transptr_ThiT"/>
</dbReference>
<organism evidence="2 3">
    <name type="scientific">Peptoniphilus equinus</name>
    <dbReference type="NCBI Taxonomy" id="3016343"/>
    <lineage>
        <taxon>Bacteria</taxon>
        <taxon>Bacillati</taxon>
        <taxon>Bacillota</taxon>
        <taxon>Tissierellia</taxon>
        <taxon>Tissierellales</taxon>
        <taxon>Peptoniphilaceae</taxon>
        <taxon>Peptoniphilus</taxon>
    </lineage>
</organism>
<accession>A0ABY7QTR6</accession>
<feature type="transmembrane region" description="Helical" evidence="1">
    <location>
        <begin position="137"/>
        <end position="161"/>
    </location>
</feature>
<dbReference type="Gene3D" id="1.10.1760.20">
    <property type="match status" value="1"/>
</dbReference>
<dbReference type="NCBIfam" id="TIGR02357">
    <property type="entry name" value="ECF_ThiT_YuaJ"/>
    <property type="match status" value="1"/>
</dbReference>
<evidence type="ECO:0000313" key="3">
    <source>
        <dbReference type="Proteomes" id="UP001210339"/>
    </source>
</evidence>
<proteinExistence type="predicted"/>
<name>A0ABY7QTR6_9FIRM</name>
<protein>
    <submittedName>
        <fullName evidence="2">Energy-coupled thiamine transporter ThiT</fullName>
    </submittedName>
</protein>
<dbReference type="EMBL" id="CP115667">
    <property type="protein sequence ID" value="WBW50180.1"/>
    <property type="molecule type" value="Genomic_DNA"/>
</dbReference>
<dbReference type="Proteomes" id="UP001210339">
    <property type="component" value="Chromosome"/>
</dbReference>
<gene>
    <name evidence="2" type="primary">thiT</name>
    <name evidence="2" type="ORF">O6R05_01070</name>
</gene>
<keyword evidence="1" id="KW-0812">Transmembrane</keyword>
<keyword evidence="3" id="KW-1185">Reference proteome</keyword>
<feature type="transmembrane region" description="Helical" evidence="1">
    <location>
        <begin position="79"/>
        <end position="96"/>
    </location>
</feature>